<dbReference type="AlphaFoldDB" id="A0A834SY62"/>
<keyword evidence="1" id="KW-0418">Kinase</keyword>
<accession>A0A834SY62</accession>
<dbReference type="EMBL" id="JAAIUW010000010">
    <property type="protein sequence ID" value="KAF7811377.1"/>
    <property type="molecule type" value="Genomic_DNA"/>
</dbReference>
<organism evidence="1 2">
    <name type="scientific">Senna tora</name>
    <dbReference type="NCBI Taxonomy" id="362788"/>
    <lineage>
        <taxon>Eukaryota</taxon>
        <taxon>Viridiplantae</taxon>
        <taxon>Streptophyta</taxon>
        <taxon>Embryophyta</taxon>
        <taxon>Tracheophyta</taxon>
        <taxon>Spermatophyta</taxon>
        <taxon>Magnoliopsida</taxon>
        <taxon>eudicotyledons</taxon>
        <taxon>Gunneridae</taxon>
        <taxon>Pentapetalae</taxon>
        <taxon>rosids</taxon>
        <taxon>fabids</taxon>
        <taxon>Fabales</taxon>
        <taxon>Fabaceae</taxon>
        <taxon>Caesalpinioideae</taxon>
        <taxon>Cassia clade</taxon>
        <taxon>Senna</taxon>
    </lineage>
</organism>
<name>A0A834SY62_9FABA</name>
<evidence type="ECO:0000313" key="2">
    <source>
        <dbReference type="Proteomes" id="UP000634136"/>
    </source>
</evidence>
<reference evidence="1" key="1">
    <citation type="submission" date="2020-09" db="EMBL/GenBank/DDBJ databases">
        <title>Genome-Enabled Discovery of Anthraquinone Biosynthesis in Senna tora.</title>
        <authorList>
            <person name="Kang S.-H."/>
            <person name="Pandey R.P."/>
            <person name="Lee C.-M."/>
            <person name="Sim J.-S."/>
            <person name="Jeong J.-T."/>
            <person name="Choi B.-S."/>
            <person name="Jung M."/>
            <person name="Ginzburg D."/>
            <person name="Zhao K."/>
            <person name="Won S.Y."/>
            <person name="Oh T.-J."/>
            <person name="Yu Y."/>
            <person name="Kim N.-H."/>
            <person name="Lee O.R."/>
            <person name="Lee T.-H."/>
            <person name="Bashyal P."/>
            <person name="Kim T.-S."/>
            <person name="Lee W.-H."/>
            <person name="Kawkins C."/>
            <person name="Kim C.-K."/>
            <person name="Kim J.S."/>
            <person name="Ahn B.O."/>
            <person name="Rhee S.Y."/>
            <person name="Sohng J.K."/>
        </authorList>
    </citation>
    <scope>NUCLEOTIDE SEQUENCE</scope>
    <source>
        <tissue evidence="1">Leaf</tissue>
    </source>
</reference>
<comment type="caution">
    <text evidence="1">The sequence shown here is derived from an EMBL/GenBank/DDBJ whole genome shotgun (WGS) entry which is preliminary data.</text>
</comment>
<proteinExistence type="predicted"/>
<keyword evidence="1" id="KW-0808">Transferase</keyword>
<dbReference type="GO" id="GO:0016301">
    <property type="term" value="F:kinase activity"/>
    <property type="evidence" value="ECO:0007669"/>
    <property type="project" value="UniProtKB-KW"/>
</dbReference>
<sequence>MPSSSSSPADLLFYKGKLLPLDHLLLHHHQNSNFLTTENDCAFEESSCNNVVSPSGSCRFSSSAVKLDTLDDFESDCSEKYSTHDDDHVNVMKSTKRIMKNSSNSSLGKKLRAWLGKASCKYYEAYHHHHHVIKVADEASVSKANRSGFPFQSNYFNEKKALYSTIANLKEKS</sequence>
<evidence type="ECO:0000313" key="1">
    <source>
        <dbReference type="EMBL" id="KAF7811377.1"/>
    </source>
</evidence>
<gene>
    <name evidence="1" type="ORF">G2W53_032353</name>
</gene>
<protein>
    <submittedName>
        <fullName evidence="1">Putative membrane-associated kinase regulator 4</fullName>
    </submittedName>
</protein>
<keyword evidence="2" id="KW-1185">Reference proteome</keyword>
<dbReference type="Proteomes" id="UP000634136">
    <property type="component" value="Unassembled WGS sequence"/>
</dbReference>